<dbReference type="InterPro" id="IPR006015">
    <property type="entry name" value="Universal_stress_UspA"/>
</dbReference>
<dbReference type="Proteomes" id="UP000218288">
    <property type="component" value="Chromosome"/>
</dbReference>
<feature type="domain" description="UspA" evidence="2">
    <location>
        <begin position="177"/>
        <end position="296"/>
    </location>
</feature>
<accession>A0A160PJV8</accession>
<proteinExistence type="inferred from homology"/>
<dbReference type="Pfam" id="PF00582">
    <property type="entry name" value="Usp"/>
    <property type="match status" value="1"/>
</dbReference>
<evidence type="ECO:0000313" key="3">
    <source>
        <dbReference type="EMBL" id="BAU92401.1"/>
    </source>
</evidence>
<gene>
    <name evidence="3" type="ORF">MPPM_3796</name>
</gene>
<name>A0A160PJV8_9HYPH</name>
<dbReference type="AlphaFoldDB" id="A0A160PJV8"/>
<protein>
    <submittedName>
        <fullName evidence="3">UspA domain-containing protein</fullName>
    </submittedName>
</protein>
<dbReference type="EMBL" id="AP014809">
    <property type="protein sequence ID" value="BAU92401.1"/>
    <property type="molecule type" value="Genomic_DNA"/>
</dbReference>
<dbReference type="Gene3D" id="3.40.50.12370">
    <property type="match status" value="1"/>
</dbReference>
<reference evidence="3 4" key="1">
    <citation type="journal article" date="2016" name="Genome Announc.">
        <title>Complete Genome Sequence of Methylobacterium populi P-1M, Isolated from Pink-Pigmented Household Biofilm.</title>
        <authorList>
            <person name="Morohoshi T."/>
            <person name="Ikeda T."/>
        </authorList>
    </citation>
    <scope>NUCLEOTIDE SEQUENCE [LARGE SCALE GENOMIC DNA]</scope>
    <source>
        <strain evidence="3 4">P-1M</strain>
    </source>
</reference>
<organism evidence="3 4">
    <name type="scientific">Methylorubrum populi</name>
    <dbReference type="NCBI Taxonomy" id="223967"/>
    <lineage>
        <taxon>Bacteria</taxon>
        <taxon>Pseudomonadati</taxon>
        <taxon>Pseudomonadota</taxon>
        <taxon>Alphaproteobacteria</taxon>
        <taxon>Hyphomicrobiales</taxon>
        <taxon>Methylobacteriaceae</taxon>
        <taxon>Methylorubrum</taxon>
    </lineage>
</organism>
<evidence type="ECO:0000256" key="1">
    <source>
        <dbReference type="ARBA" id="ARBA00008791"/>
    </source>
</evidence>
<dbReference type="InterPro" id="IPR006016">
    <property type="entry name" value="UspA"/>
</dbReference>
<dbReference type="CDD" id="cd00293">
    <property type="entry name" value="USP-like"/>
    <property type="match status" value="1"/>
</dbReference>
<sequence length="298" mass="31598">MLATDVQTGVPIMSHPASSALKGLRDILVGIAVENEGETASAAVGYGLTLAKAAGAHLTLQSASWRLSGDDRWISGFDDGSVAEIDRRLDTLARAIADRTAGDAMMAGVVCTTETPSLPYPAVIHRLAEQARLHDLTVLDAEIWTCDLDREALESTLFKSGRPVIAVPPGHASFAGRRIIVAWDGSAQAARAANDALPLLRAAEAVEIVSVGHAAEIRDSVPGAEFAPHLARHGVNVIVNHLPVSASIGDTLRSQAGLFRADMIVMGAYRHSRARQFFFGGVTRSLLRSCPVPLFLSR</sequence>
<evidence type="ECO:0000259" key="2">
    <source>
        <dbReference type="Pfam" id="PF00582"/>
    </source>
</evidence>
<comment type="similarity">
    <text evidence="1">Belongs to the universal stress protein A family.</text>
</comment>
<dbReference type="PRINTS" id="PR01438">
    <property type="entry name" value="UNVRSLSTRESS"/>
</dbReference>
<evidence type="ECO:0000313" key="4">
    <source>
        <dbReference type="Proteomes" id="UP000218288"/>
    </source>
</evidence>
<dbReference type="SUPFAM" id="SSF52402">
    <property type="entry name" value="Adenine nucleotide alpha hydrolases-like"/>
    <property type="match status" value="1"/>
</dbReference>